<organism evidence="2">
    <name type="scientific">Apis mellifera</name>
    <name type="common">Honeybee</name>
    <dbReference type="NCBI Taxonomy" id="7460"/>
    <lineage>
        <taxon>Eukaryota</taxon>
        <taxon>Metazoa</taxon>
        <taxon>Ecdysozoa</taxon>
        <taxon>Arthropoda</taxon>
        <taxon>Hexapoda</taxon>
        <taxon>Insecta</taxon>
        <taxon>Pterygota</taxon>
        <taxon>Neoptera</taxon>
        <taxon>Endopterygota</taxon>
        <taxon>Hymenoptera</taxon>
        <taxon>Apocrita</taxon>
        <taxon>Aculeata</taxon>
        <taxon>Apoidea</taxon>
        <taxon>Anthophila</taxon>
        <taxon>Apidae</taxon>
        <taxon>Apis</taxon>
    </lineage>
</organism>
<dbReference type="OrthoDB" id="7688248at2759"/>
<evidence type="ECO:0000313" key="2">
    <source>
        <dbReference type="EnsemblMetazoa" id="XP_016767867"/>
    </source>
</evidence>
<dbReference type="RefSeq" id="XP_016767867.1">
    <property type="nucleotide sequence ID" value="XM_016912378.2"/>
</dbReference>
<accession>A0A7M7IFZ5</accession>
<evidence type="ECO:0000313" key="3">
    <source>
        <dbReference type="Proteomes" id="UP000005203"/>
    </source>
</evidence>
<evidence type="ECO:0000313" key="4">
    <source>
        <dbReference type="RefSeq" id="XP_016767867.1"/>
    </source>
</evidence>
<sequence length="187" mass="21832">MINRIEYLCIRIQYVLWIKMFLWLLTVCMLQSTVQASYEVVFEDAECFDINEKYVKECEINVDYDSTYGSKMDAYLEILEIPNNFIEVTVDTFTTQMGEYTLPMALHLEGDLCKFAEDKNSIGYLFIKSININTCPPQPGIYKQERYVLDNMDALPPSFPEGHYLLNATLSSSDIILFRINLYVRVY</sequence>
<dbReference type="InterPro" id="IPR010512">
    <property type="entry name" value="DUF1091"/>
</dbReference>
<dbReference type="EnsemblMetazoa" id="XM_016912378">
    <property type="protein sequence ID" value="XP_016767867"/>
    <property type="gene ID" value="LOC100577683"/>
</dbReference>
<dbReference type="AlphaFoldDB" id="A0A7M7IFZ5"/>
<evidence type="ECO:0000256" key="1">
    <source>
        <dbReference type="SAM" id="SignalP"/>
    </source>
</evidence>
<feature type="chain" id="PRO_5044659859" evidence="1">
    <location>
        <begin position="37"/>
        <end position="187"/>
    </location>
</feature>
<reference evidence="4" key="2">
    <citation type="submission" date="2025-04" db="UniProtKB">
        <authorList>
            <consortium name="RefSeq"/>
        </authorList>
    </citation>
    <scope>IDENTIFICATION</scope>
    <source>
        <strain evidence="4">DH4</strain>
        <tissue evidence="4">Whole body</tissue>
    </source>
</reference>
<gene>
    <name evidence="4" type="primary">LOC100577683</name>
</gene>
<dbReference type="KEGG" id="ame:100577683"/>
<dbReference type="Proteomes" id="UP000005203">
    <property type="component" value="Linkage group LG5"/>
</dbReference>
<accession>A0A8B7KJH8</accession>
<dbReference type="GeneID" id="100577683"/>
<dbReference type="PANTHER" id="PTHR20898:SF0">
    <property type="entry name" value="DAEDALUS ON 3-RELATED"/>
    <property type="match status" value="1"/>
</dbReference>
<keyword evidence="3" id="KW-1185">Reference proteome</keyword>
<dbReference type="Pfam" id="PF06477">
    <property type="entry name" value="DUF1091"/>
    <property type="match status" value="1"/>
</dbReference>
<protein>
    <submittedName>
        <fullName evidence="4">Uncharacterized protein LOC100577683</fullName>
    </submittedName>
</protein>
<dbReference type="PANTHER" id="PTHR20898">
    <property type="entry name" value="DAEDALUS ON 3-RELATED-RELATED"/>
    <property type="match status" value="1"/>
</dbReference>
<reference evidence="2" key="1">
    <citation type="submission" date="2021-01" db="UniProtKB">
        <authorList>
            <consortium name="EnsemblMetazoa"/>
        </authorList>
    </citation>
    <scope>IDENTIFICATION</scope>
    <source>
        <strain evidence="2">DH4</strain>
    </source>
</reference>
<keyword evidence="1" id="KW-0732">Signal</keyword>
<name>A0A7M7IFZ5_APIME</name>
<proteinExistence type="predicted"/>
<feature type="signal peptide" evidence="1">
    <location>
        <begin position="1"/>
        <end position="36"/>
    </location>
</feature>